<evidence type="ECO:0000313" key="2">
    <source>
        <dbReference type="EMBL" id="MDX8525459.1"/>
    </source>
</evidence>
<feature type="region of interest" description="Disordered" evidence="1">
    <location>
        <begin position="50"/>
        <end position="74"/>
    </location>
</feature>
<gene>
    <name evidence="2" type="ORF">RFM68_13150</name>
</gene>
<protein>
    <submittedName>
        <fullName evidence="2">Uncharacterized protein</fullName>
    </submittedName>
</protein>
<reference evidence="2 3" key="1">
    <citation type="submission" date="2023-08" db="EMBL/GenBank/DDBJ databases">
        <title>Implementing the SeqCode for naming new Mesorhizobium species isolated from Vachellia karroo root nodules.</title>
        <authorList>
            <person name="Van Lill M."/>
        </authorList>
    </citation>
    <scope>NUCLEOTIDE SEQUENCE [LARGE SCALE GENOMIC DNA]</scope>
    <source>
        <strain evidence="2 3">MSK 1335</strain>
    </source>
</reference>
<dbReference type="EMBL" id="JAVIJF010000008">
    <property type="protein sequence ID" value="MDX8525459.1"/>
    <property type="molecule type" value="Genomic_DNA"/>
</dbReference>
<comment type="caution">
    <text evidence="2">The sequence shown here is derived from an EMBL/GenBank/DDBJ whole genome shotgun (WGS) entry which is preliminary data.</text>
</comment>
<name>A0ABU4ZMC9_9HYPH</name>
<sequence length="74" mass="8193">MTPISPVAKATFDLDALRAAQQPAVDASCRRPSEQREIATATELADVLEHQARHRHSRPRRLRGEAAGKHIVET</sequence>
<proteinExistence type="predicted"/>
<accession>A0ABU4ZMC9</accession>
<feature type="compositionally biased region" description="Basic residues" evidence="1">
    <location>
        <begin position="52"/>
        <end position="61"/>
    </location>
</feature>
<keyword evidence="3" id="KW-1185">Reference proteome</keyword>
<evidence type="ECO:0000256" key="1">
    <source>
        <dbReference type="SAM" id="MobiDB-lite"/>
    </source>
</evidence>
<dbReference type="Proteomes" id="UP001276840">
    <property type="component" value="Unassembled WGS sequence"/>
</dbReference>
<feature type="compositionally biased region" description="Basic and acidic residues" evidence="1">
    <location>
        <begin position="62"/>
        <end position="74"/>
    </location>
</feature>
<evidence type="ECO:0000313" key="3">
    <source>
        <dbReference type="Proteomes" id="UP001276840"/>
    </source>
</evidence>
<organism evidence="2 3">
    <name type="scientific">Mesorhizobium montanum</name>
    <dbReference type="NCBI Taxonomy" id="3072323"/>
    <lineage>
        <taxon>Bacteria</taxon>
        <taxon>Pseudomonadati</taxon>
        <taxon>Pseudomonadota</taxon>
        <taxon>Alphaproteobacteria</taxon>
        <taxon>Hyphomicrobiales</taxon>
        <taxon>Phyllobacteriaceae</taxon>
        <taxon>Mesorhizobium</taxon>
    </lineage>
</organism>
<dbReference type="RefSeq" id="WP_320233405.1">
    <property type="nucleotide sequence ID" value="NZ_JAVIJF010000008.1"/>
</dbReference>